<comment type="similarity">
    <text evidence="2">Belongs to the TonB-dependent receptor family.</text>
</comment>
<dbReference type="PANTHER" id="PTHR30069">
    <property type="entry name" value="TONB-DEPENDENT OUTER MEMBRANE RECEPTOR"/>
    <property type="match status" value="1"/>
</dbReference>
<feature type="compositionally biased region" description="Low complexity" evidence="3">
    <location>
        <begin position="19"/>
        <end position="28"/>
    </location>
</feature>
<dbReference type="InterPro" id="IPR039426">
    <property type="entry name" value="TonB-dep_rcpt-like"/>
</dbReference>
<keyword evidence="1" id="KW-0732">Signal</keyword>
<keyword evidence="2" id="KW-1134">Transmembrane beta strand</keyword>
<dbReference type="PANTHER" id="PTHR30069:SF29">
    <property type="entry name" value="HEMOGLOBIN AND HEMOGLOBIN-HAPTOGLOBIN-BINDING PROTEIN 1-RELATED"/>
    <property type="match status" value="1"/>
</dbReference>
<evidence type="ECO:0000256" key="2">
    <source>
        <dbReference type="PROSITE-ProRule" id="PRU01360"/>
    </source>
</evidence>
<proteinExistence type="inferred from homology"/>
<dbReference type="PROSITE" id="PS51257">
    <property type="entry name" value="PROKAR_LIPOPROTEIN"/>
    <property type="match status" value="1"/>
</dbReference>
<comment type="subcellular location">
    <subcellularLocation>
        <location evidence="2">Cell outer membrane</location>
        <topology evidence="2">Multi-pass membrane protein</topology>
    </subcellularLocation>
</comment>
<dbReference type="AlphaFoldDB" id="A0A2Z4GFZ2"/>
<dbReference type="InterPro" id="IPR012910">
    <property type="entry name" value="Plug_dom"/>
</dbReference>
<accession>A0A2Z4GFZ2</accession>
<dbReference type="InterPro" id="IPR037066">
    <property type="entry name" value="Plug_dom_sf"/>
</dbReference>
<dbReference type="SUPFAM" id="SSF56935">
    <property type="entry name" value="Porins"/>
    <property type="match status" value="1"/>
</dbReference>
<dbReference type="Proteomes" id="UP000249873">
    <property type="component" value="Chromosome"/>
</dbReference>
<feature type="domain" description="TonB-dependent receptor plug" evidence="4">
    <location>
        <begin position="52"/>
        <end position="146"/>
    </location>
</feature>
<sequence length="153" mass="16377">MEKIILVSLSILLFSSCRNRPSSSNNSNYETNNVVDDGFTKKDRRSSSSSAKSLKVDDENVTIENYLRQMPGLNVNGSGYNASVTVRGVKTMYGASEVLFVVDGVPLSGGLGEVQALVQVRDIANLTILKDGSATALYGNRGGNGVIIIKTKK</sequence>
<dbReference type="PROSITE" id="PS52016">
    <property type="entry name" value="TONB_DEPENDENT_REC_3"/>
    <property type="match status" value="1"/>
</dbReference>
<evidence type="ECO:0000313" key="5">
    <source>
        <dbReference type="EMBL" id="AWW00227.1"/>
    </source>
</evidence>
<organism evidence="5 6">
    <name type="scientific">Arcticibacterium luteifluviistationis</name>
    <dbReference type="NCBI Taxonomy" id="1784714"/>
    <lineage>
        <taxon>Bacteria</taxon>
        <taxon>Pseudomonadati</taxon>
        <taxon>Bacteroidota</taxon>
        <taxon>Cytophagia</taxon>
        <taxon>Cytophagales</taxon>
        <taxon>Leadbetterellaceae</taxon>
        <taxon>Arcticibacterium</taxon>
    </lineage>
</organism>
<evidence type="ECO:0000256" key="3">
    <source>
        <dbReference type="SAM" id="MobiDB-lite"/>
    </source>
</evidence>
<dbReference type="Gene3D" id="2.170.130.10">
    <property type="entry name" value="TonB-dependent receptor, plug domain"/>
    <property type="match status" value="1"/>
</dbReference>
<keyword evidence="2" id="KW-0812">Transmembrane</keyword>
<feature type="region of interest" description="Disordered" evidence="3">
    <location>
        <begin position="19"/>
        <end position="54"/>
    </location>
</feature>
<keyword evidence="2" id="KW-0472">Membrane</keyword>
<dbReference type="OrthoDB" id="966159at2"/>
<evidence type="ECO:0000259" key="4">
    <source>
        <dbReference type="Pfam" id="PF07715"/>
    </source>
</evidence>
<dbReference type="KEGG" id="als:DJ013_19445"/>
<dbReference type="EMBL" id="CP029480">
    <property type="protein sequence ID" value="AWW00227.1"/>
    <property type="molecule type" value="Genomic_DNA"/>
</dbReference>
<dbReference type="NCBIfam" id="TIGR04057">
    <property type="entry name" value="SusC_RagA_signa"/>
    <property type="match status" value="1"/>
</dbReference>
<dbReference type="GO" id="GO:0015344">
    <property type="term" value="F:siderophore uptake transmembrane transporter activity"/>
    <property type="evidence" value="ECO:0007669"/>
    <property type="project" value="TreeGrafter"/>
</dbReference>
<keyword evidence="6" id="KW-1185">Reference proteome</keyword>
<dbReference type="InterPro" id="IPR023997">
    <property type="entry name" value="TonB-dep_OMP_SusC/RagA_CS"/>
</dbReference>
<dbReference type="RefSeq" id="WP_111373594.1">
    <property type="nucleotide sequence ID" value="NZ_CP029480.1"/>
</dbReference>
<protein>
    <recommendedName>
        <fullName evidence="4">TonB-dependent receptor plug domain-containing protein</fullName>
    </recommendedName>
</protein>
<reference evidence="5 6" key="1">
    <citation type="submission" date="2018-05" db="EMBL/GenBank/DDBJ databases">
        <title>Complete genome sequence of Arcticibacterium luteifluviistationis SM1504T, a cytophagaceae bacterium isolated from Arctic surface seawater.</title>
        <authorList>
            <person name="Li Y."/>
            <person name="Qin Q.-L."/>
        </authorList>
    </citation>
    <scope>NUCLEOTIDE SEQUENCE [LARGE SCALE GENOMIC DNA]</scope>
    <source>
        <strain evidence="5 6">SM1504</strain>
    </source>
</reference>
<keyword evidence="2" id="KW-0813">Transport</keyword>
<dbReference type="GO" id="GO:0009279">
    <property type="term" value="C:cell outer membrane"/>
    <property type="evidence" value="ECO:0007669"/>
    <property type="project" value="UniProtKB-SubCell"/>
</dbReference>
<dbReference type="Pfam" id="PF07715">
    <property type="entry name" value="Plug"/>
    <property type="match status" value="1"/>
</dbReference>
<evidence type="ECO:0000313" key="6">
    <source>
        <dbReference type="Proteomes" id="UP000249873"/>
    </source>
</evidence>
<keyword evidence="2" id="KW-0998">Cell outer membrane</keyword>
<name>A0A2Z4GFZ2_9BACT</name>
<dbReference type="GO" id="GO:0044718">
    <property type="term" value="P:siderophore transmembrane transport"/>
    <property type="evidence" value="ECO:0007669"/>
    <property type="project" value="TreeGrafter"/>
</dbReference>
<gene>
    <name evidence="5" type="ORF">DJ013_19445</name>
</gene>
<evidence type="ECO:0000256" key="1">
    <source>
        <dbReference type="ARBA" id="ARBA00022729"/>
    </source>
</evidence>